<accession>A0A9W6JQG8</accession>
<protein>
    <recommendedName>
        <fullName evidence="3">Calpastatin</fullName>
    </recommendedName>
</protein>
<name>A0A9W6JQG8_9HYPH</name>
<dbReference type="InterPro" id="IPR036287">
    <property type="entry name" value="Rv1873-like_sf"/>
</dbReference>
<sequence>MGEDPYDLSRFASAQDGVFERALVELEAGRKTGHWMWFVFPQLRGLGASPAAHFYGLSSIAEARAYLGHPVLGPRLIRCTQTVLGVEGRTLHEIFGSPDDLKFRSSMTLFELAAAGEDIPFSTAIAVLCEAQRDQRTLQLVEAR</sequence>
<organism evidence="1 2">
    <name type="scientific">Methylopila turkensis</name>
    <dbReference type="NCBI Taxonomy" id="1437816"/>
    <lineage>
        <taxon>Bacteria</taxon>
        <taxon>Pseudomonadati</taxon>
        <taxon>Pseudomonadota</taxon>
        <taxon>Alphaproteobacteria</taxon>
        <taxon>Hyphomicrobiales</taxon>
        <taxon>Methylopilaceae</taxon>
        <taxon>Methylopila</taxon>
    </lineage>
</organism>
<dbReference type="Proteomes" id="UP001143309">
    <property type="component" value="Unassembled WGS sequence"/>
</dbReference>
<dbReference type="PIRSF" id="PIRSF008546">
    <property type="entry name" value="UCP008546"/>
    <property type="match status" value="1"/>
</dbReference>
<evidence type="ECO:0000313" key="2">
    <source>
        <dbReference type="Proteomes" id="UP001143309"/>
    </source>
</evidence>
<dbReference type="RefSeq" id="WP_271200575.1">
    <property type="nucleotide sequence ID" value="NZ_BSFL01000002.1"/>
</dbReference>
<reference evidence="1" key="2">
    <citation type="submission" date="2023-01" db="EMBL/GenBank/DDBJ databases">
        <authorList>
            <person name="Sun Q."/>
            <person name="Evtushenko L."/>
        </authorList>
    </citation>
    <scope>NUCLEOTIDE SEQUENCE</scope>
    <source>
        <strain evidence="1">VKM B-2748</strain>
    </source>
</reference>
<comment type="caution">
    <text evidence="1">The sequence shown here is derived from an EMBL/GenBank/DDBJ whole genome shotgun (WGS) entry which is preliminary data.</text>
</comment>
<keyword evidence="2" id="KW-1185">Reference proteome</keyword>
<dbReference type="Gene3D" id="1.25.40.380">
    <property type="entry name" value="Protein of unknown function DUF1810"/>
    <property type="match status" value="1"/>
</dbReference>
<gene>
    <name evidence="1" type="ORF">GCM10008174_18460</name>
</gene>
<evidence type="ECO:0008006" key="3">
    <source>
        <dbReference type="Google" id="ProtNLM"/>
    </source>
</evidence>
<dbReference type="InterPro" id="IPR014937">
    <property type="entry name" value="DUF1810"/>
</dbReference>
<dbReference type="Pfam" id="PF08837">
    <property type="entry name" value="DUF1810"/>
    <property type="match status" value="1"/>
</dbReference>
<dbReference type="AlphaFoldDB" id="A0A9W6JQG8"/>
<reference evidence="1" key="1">
    <citation type="journal article" date="2014" name="Int. J. Syst. Evol. Microbiol.">
        <title>Complete genome sequence of Corynebacterium casei LMG S-19264T (=DSM 44701T), isolated from a smear-ripened cheese.</title>
        <authorList>
            <consortium name="US DOE Joint Genome Institute (JGI-PGF)"/>
            <person name="Walter F."/>
            <person name="Albersmeier A."/>
            <person name="Kalinowski J."/>
            <person name="Ruckert C."/>
        </authorList>
    </citation>
    <scope>NUCLEOTIDE SEQUENCE</scope>
    <source>
        <strain evidence="1">VKM B-2748</strain>
    </source>
</reference>
<dbReference type="SUPFAM" id="SSF140736">
    <property type="entry name" value="Rv1873-like"/>
    <property type="match status" value="1"/>
</dbReference>
<dbReference type="EMBL" id="BSFL01000002">
    <property type="protein sequence ID" value="GLK80105.1"/>
    <property type="molecule type" value="Genomic_DNA"/>
</dbReference>
<evidence type="ECO:0000313" key="1">
    <source>
        <dbReference type="EMBL" id="GLK80105.1"/>
    </source>
</evidence>
<proteinExistence type="predicted"/>